<dbReference type="Proteomes" id="UP001365405">
    <property type="component" value="Unassembled WGS sequence"/>
</dbReference>
<dbReference type="EMBL" id="JBBUTH010000011">
    <property type="protein sequence ID" value="MEK8053145.1"/>
    <property type="molecule type" value="Genomic_DNA"/>
</dbReference>
<gene>
    <name evidence="2" type="ORF">AACH10_23020</name>
</gene>
<keyword evidence="1" id="KW-0472">Membrane</keyword>
<evidence type="ECO:0000256" key="1">
    <source>
        <dbReference type="SAM" id="Phobius"/>
    </source>
</evidence>
<keyword evidence="1" id="KW-0812">Transmembrane</keyword>
<dbReference type="RefSeq" id="WP_341412891.1">
    <property type="nucleotide sequence ID" value="NZ_JBBUTH010000011.1"/>
</dbReference>
<evidence type="ECO:0000313" key="3">
    <source>
        <dbReference type="Proteomes" id="UP001365405"/>
    </source>
</evidence>
<reference evidence="2 3" key="1">
    <citation type="submission" date="2024-04" db="EMBL/GenBank/DDBJ databases">
        <title>Novel species of the genus Ideonella isolated from streams.</title>
        <authorList>
            <person name="Lu H."/>
        </authorList>
    </citation>
    <scope>NUCLEOTIDE SEQUENCE [LARGE SCALE GENOMIC DNA]</scope>
    <source>
        <strain evidence="2 3">DXS22W</strain>
    </source>
</reference>
<feature type="transmembrane region" description="Helical" evidence="1">
    <location>
        <begin position="50"/>
        <end position="80"/>
    </location>
</feature>
<accession>A0ABU9CQW4</accession>
<comment type="caution">
    <text evidence="2">The sequence shown here is derived from an EMBL/GenBank/DDBJ whole genome shotgun (WGS) entry which is preliminary data.</text>
</comment>
<keyword evidence="1" id="KW-1133">Transmembrane helix</keyword>
<keyword evidence="3" id="KW-1185">Reference proteome</keyword>
<proteinExistence type="predicted"/>
<organism evidence="2 3">
    <name type="scientific">Pseudaquabacterium inlustre</name>
    <dbReference type="NCBI Taxonomy" id="2984192"/>
    <lineage>
        <taxon>Bacteria</taxon>
        <taxon>Pseudomonadati</taxon>
        <taxon>Pseudomonadota</taxon>
        <taxon>Betaproteobacteria</taxon>
        <taxon>Burkholderiales</taxon>
        <taxon>Sphaerotilaceae</taxon>
        <taxon>Pseudaquabacterium</taxon>
    </lineage>
</organism>
<name>A0ABU9CQW4_9BURK</name>
<protein>
    <submittedName>
        <fullName evidence="2">Uncharacterized protein</fullName>
    </submittedName>
</protein>
<evidence type="ECO:0000313" key="2">
    <source>
        <dbReference type="EMBL" id="MEK8053145.1"/>
    </source>
</evidence>
<sequence>MRLFRHLFSPVRDLARAVLLPFKALFVVGLCFAINALTSPGHWWVKWVALGMGIAVLVAWAKALRTLFVIGLVAAVGLWVHRRYGEQARQQFDDWVRRTQPGRAELLTVLQK</sequence>
<feature type="transmembrane region" description="Helical" evidence="1">
    <location>
        <begin position="20"/>
        <end position="38"/>
    </location>
</feature>